<reference evidence="4 5" key="1">
    <citation type="submission" date="2019-11" db="EMBL/GenBank/DDBJ databases">
        <title>Genome of Strain BIT-d1.</title>
        <authorList>
            <person name="Yang Y."/>
        </authorList>
    </citation>
    <scope>NUCLEOTIDE SEQUENCE [LARGE SCALE GENOMIC DNA]</scope>
    <source>
        <strain evidence="4 5">BIT-d1</strain>
    </source>
</reference>
<dbReference type="Pfam" id="PF02525">
    <property type="entry name" value="Flavodoxin_2"/>
    <property type="match status" value="1"/>
</dbReference>
<dbReference type="EMBL" id="WMJX01000034">
    <property type="protein sequence ID" value="MTG98913.1"/>
    <property type="molecule type" value="Genomic_DNA"/>
</dbReference>
<dbReference type="SUPFAM" id="SSF52218">
    <property type="entry name" value="Flavoproteins"/>
    <property type="match status" value="1"/>
</dbReference>
<comment type="similarity">
    <text evidence="1">Belongs to the NAD(P)H dehydrogenase (quinone) family.</text>
</comment>
<evidence type="ECO:0000313" key="5">
    <source>
        <dbReference type="Proteomes" id="UP000438760"/>
    </source>
</evidence>
<dbReference type="GO" id="GO:0005829">
    <property type="term" value="C:cytosol"/>
    <property type="evidence" value="ECO:0007669"/>
    <property type="project" value="TreeGrafter"/>
</dbReference>
<accession>A0A6I3LKR0</accession>
<comment type="caution">
    <text evidence="4">The sequence shown here is derived from an EMBL/GenBank/DDBJ whole genome shotgun (WGS) entry which is preliminary data.</text>
</comment>
<dbReference type="AlphaFoldDB" id="A0A6I3LKR0"/>
<dbReference type="GO" id="GO:0003955">
    <property type="term" value="F:NAD(P)H dehydrogenase (quinone) activity"/>
    <property type="evidence" value="ECO:0007669"/>
    <property type="project" value="TreeGrafter"/>
</dbReference>
<dbReference type="OrthoDB" id="652200at2"/>
<dbReference type="PANTHER" id="PTHR10204:SF34">
    <property type="entry name" value="NAD(P)H DEHYDROGENASE [QUINONE] 1 ISOFORM 1"/>
    <property type="match status" value="1"/>
</dbReference>
<evidence type="ECO:0000256" key="2">
    <source>
        <dbReference type="ARBA" id="ARBA00023002"/>
    </source>
</evidence>
<dbReference type="InterPro" id="IPR029039">
    <property type="entry name" value="Flavoprotein-like_sf"/>
</dbReference>
<dbReference type="RefSeq" id="WP_155092924.1">
    <property type="nucleotide sequence ID" value="NZ_WMJX01000034.1"/>
</dbReference>
<feature type="domain" description="Flavodoxin-like fold" evidence="3">
    <location>
        <begin position="3"/>
        <end position="169"/>
    </location>
</feature>
<gene>
    <name evidence="4" type="ORF">GJV76_12360</name>
</gene>
<sequence>MNKITIINGHPDYDNFNQAITNTYKAQALAEKCEVKLIAIRELDFNPNLKNGYRKRMELEPDLLQAIHDIKWCDHLVIIHPIWWLSMPAILKGFFDRAFLPSITFKHTSATTSEGLLQGKSARIINTAGDLSFSVYETVYKSSGIVQLEKGILEYCGIAPISKSFIGPLNTMTAVDRLNLLNTIPQLVQQDIQ</sequence>
<dbReference type="Gene3D" id="3.40.50.360">
    <property type="match status" value="1"/>
</dbReference>
<dbReference type="InterPro" id="IPR003680">
    <property type="entry name" value="Flavodoxin_fold"/>
</dbReference>
<evidence type="ECO:0000256" key="1">
    <source>
        <dbReference type="ARBA" id="ARBA00006252"/>
    </source>
</evidence>
<organism evidence="4 5">
    <name type="scientific">Myroides albus</name>
    <dbReference type="NCBI Taxonomy" id="2562892"/>
    <lineage>
        <taxon>Bacteria</taxon>
        <taxon>Pseudomonadati</taxon>
        <taxon>Bacteroidota</taxon>
        <taxon>Flavobacteriia</taxon>
        <taxon>Flavobacteriales</taxon>
        <taxon>Flavobacteriaceae</taxon>
        <taxon>Myroides</taxon>
    </lineage>
</organism>
<evidence type="ECO:0000259" key="3">
    <source>
        <dbReference type="Pfam" id="PF02525"/>
    </source>
</evidence>
<keyword evidence="5" id="KW-1185">Reference proteome</keyword>
<evidence type="ECO:0000313" key="4">
    <source>
        <dbReference type="EMBL" id="MTG98913.1"/>
    </source>
</evidence>
<dbReference type="InterPro" id="IPR051545">
    <property type="entry name" value="NAD(P)H_dehydrogenase_qn"/>
</dbReference>
<proteinExistence type="inferred from homology"/>
<dbReference type="PANTHER" id="PTHR10204">
    <property type="entry name" value="NAD P H OXIDOREDUCTASE-RELATED"/>
    <property type="match status" value="1"/>
</dbReference>
<dbReference type="Proteomes" id="UP000438760">
    <property type="component" value="Unassembled WGS sequence"/>
</dbReference>
<keyword evidence="2" id="KW-0560">Oxidoreductase</keyword>
<protein>
    <submittedName>
        <fullName evidence="4">Flavodoxin family protein</fullName>
    </submittedName>
</protein>
<name>A0A6I3LKR0_9FLAO</name>